<feature type="chain" id="PRO_5012860250" description="Solute-binding protein family 5 domain-containing protein" evidence="2">
    <location>
        <begin position="24"/>
        <end position="583"/>
    </location>
</feature>
<dbReference type="Proteomes" id="UP000182938">
    <property type="component" value="Chromosome"/>
</dbReference>
<feature type="region of interest" description="Disordered" evidence="1">
    <location>
        <begin position="26"/>
        <end position="48"/>
    </location>
</feature>
<dbReference type="EMBL" id="CP013290">
    <property type="protein sequence ID" value="APH00688.1"/>
    <property type="molecule type" value="Genomic_DNA"/>
</dbReference>
<dbReference type="PANTHER" id="PTHR30290">
    <property type="entry name" value="PERIPLASMIC BINDING COMPONENT OF ABC TRANSPORTER"/>
    <property type="match status" value="1"/>
</dbReference>
<protein>
    <recommendedName>
        <fullName evidence="3">Solute-binding protein family 5 domain-containing protein</fullName>
    </recommendedName>
</protein>
<accession>A0A1L3MEF4</accession>
<dbReference type="RefSeq" id="WP_072623855.1">
    <property type="nucleotide sequence ID" value="NZ_CP013290.1"/>
</dbReference>
<sequence length="583" mass="61702">MRRSTRGLIAGAVALAVTVGATACTDGDGGPGPGPSASTGGVSGPEDRLTLLSEGPVSAWDPQRITSRQVAGLASRTWMRTLTAYDPATNLAGQRALRGDLADGTGRASKDARTWTFRLRQGVTWQDGSAITCEDVQHGVARSFDEDITSSGYALTYLDIPKRPDGTSRYPGPLAKGGTSAANRKLLERAVQCRDERTITFHLAEPVGNFDEVVSLPEFAPFKASRDKVDDVAHDAFSSGPYKLKEGWTPSKGGTWVRNPKWSAKSDPLRRVGPATIEHREGVEPKDAVETIVDGKDGGRTLALDPVPAALTPALDEAGDAAQSVTVDGQLVDYLAVSSKSSALKKAAVRTALAAATNREGYTEALGAGAGTPSWSLLGTALPSTHETVLDHGPTGDAAAARAALRKAKVRTPVKISVAYRDGGQMPEALKALEGTWEDAGFDVTLEPIDEEDYFSQVGSRKVAEEHDLVWANWGPDFPSASTVLPPLFDDRINLSKTSVGRDYGLWADKDVTRAMDKAGAETTRADRATAWSAIDTDLLRDGAYIPLRQSRLTYAAGSEVTSFIGNPAYGGVPELGVVGVSR</sequence>
<evidence type="ECO:0000256" key="2">
    <source>
        <dbReference type="SAM" id="SignalP"/>
    </source>
</evidence>
<name>A0A1L3MEF4_9MICO</name>
<reference evidence="4 5" key="1">
    <citation type="submission" date="2015-11" db="EMBL/GenBank/DDBJ databases">
        <authorList>
            <person name="Zhang Y."/>
            <person name="Guo Z."/>
        </authorList>
    </citation>
    <scope>NUCLEOTIDE SEQUENCE [LARGE SCALE GENOMIC DNA]</scope>
    <source>
        <strain evidence="4 5">YFY001</strain>
    </source>
</reference>
<dbReference type="Pfam" id="PF00496">
    <property type="entry name" value="SBP_bac_5"/>
    <property type="match status" value="1"/>
</dbReference>
<gene>
    <name evidence="4" type="ORF">ASJ30_03365</name>
</gene>
<dbReference type="PANTHER" id="PTHR30290:SF83">
    <property type="entry name" value="ABC TRANSPORTER SUBSTRATE-BINDING PROTEIN"/>
    <property type="match status" value="1"/>
</dbReference>
<dbReference type="SUPFAM" id="SSF53850">
    <property type="entry name" value="Periplasmic binding protein-like II"/>
    <property type="match status" value="1"/>
</dbReference>
<evidence type="ECO:0000313" key="4">
    <source>
        <dbReference type="EMBL" id="APH00688.1"/>
    </source>
</evidence>
<feature type="domain" description="Solute-binding protein family 5" evidence="3">
    <location>
        <begin position="98"/>
        <end position="491"/>
    </location>
</feature>
<evidence type="ECO:0000313" key="5">
    <source>
        <dbReference type="Proteomes" id="UP000182938"/>
    </source>
</evidence>
<dbReference type="InterPro" id="IPR039424">
    <property type="entry name" value="SBP_5"/>
</dbReference>
<dbReference type="GO" id="GO:0043190">
    <property type="term" value="C:ATP-binding cassette (ABC) transporter complex"/>
    <property type="evidence" value="ECO:0007669"/>
    <property type="project" value="InterPro"/>
</dbReference>
<dbReference type="GO" id="GO:0042597">
    <property type="term" value="C:periplasmic space"/>
    <property type="evidence" value="ECO:0007669"/>
    <property type="project" value="UniProtKB-ARBA"/>
</dbReference>
<dbReference type="GO" id="GO:1904680">
    <property type="term" value="F:peptide transmembrane transporter activity"/>
    <property type="evidence" value="ECO:0007669"/>
    <property type="project" value="TreeGrafter"/>
</dbReference>
<dbReference type="GO" id="GO:0015833">
    <property type="term" value="P:peptide transport"/>
    <property type="evidence" value="ECO:0007669"/>
    <property type="project" value="TreeGrafter"/>
</dbReference>
<dbReference type="PIRSF" id="PIRSF002741">
    <property type="entry name" value="MppA"/>
    <property type="match status" value="1"/>
</dbReference>
<keyword evidence="2" id="KW-0732">Signal</keyword>
<dbReference type="Gene3D" id="3.40.190.10">
    <property type="entry name" value="Periplasmic binding protein-like II"/>
    <property type="match status" value="1"/>
</dbReference>
<dbReference type="AlphaFoldDB" id="A0A1L3MEF4"/>
<dbReference type="PROSITE" id="PS51257">
    <property type="entry name" value="PROKAR_LIPOPROTEIN"/>
    <property type="match status" value="1"/>
</dbReference>
<dbReference type="InterPro" id="IPR030678">
    <property type="entry name" value="Peptide/Ni-bd"/>
</dbReference>
<evidence type="ECO:0000259" key="3">
    <source>
        <dbReference type="Pfam" id="PF00496"/>
    </source>
</evidence>
<dbReference type="Gene3D" id="3.10.105.10">
    <property type="entry name" value="Dipeptide-binding Protein, Domain 3"/>
    <property type="match status" value="1"/>
</dbReference>
<dbReference type="KEGG" id="jte:ASJ30_03365"/>
<proteinExistence type="predicted"/>
<dbReference type="InterPro" id="IPR000914">
    <property type="entry name" value="SBP_5_dom"/>
</dbReference>
<keyword evidence="5" id="KW-1185">Reference proteome</keyword>
<feature type="signal peptide" evidence="2">
    <location>
        <begin position="1"/>
        <end position="23"/>
    </location>
</feature>
<evidence type="ECO:0000256" key="1">
    <source>
        <dbReference type="SAM" id="MobiDB-lite"/>
    </source>
</evidence>
<organism evidence="4 5">
    <name type="scientific">Janibacter indicus</name>
    <dbReference type="NCBI Taxonomy" id="857417"/>
    <lineage>
        <taxon>Bacteria</taxon>
        <taxon>Bacillati</taxon>
        <taxon>Actinomycetota</taxon>
        <taxon>Actinomycetes</taxon>
        <taxon>Micrococcales</taxon>
        <taxon>Intrasporangiaceae</taxon>
        <taxon>Janibacter</taxon>
    </lineage>
</organism>